<dbReference type="RefSeq" id="WP_250197512.1">
    <property type="nucleotide sequence ID" value="NZ_CP097636.1"/>
</dbReference>
<evidence type="ECO:0000313" key="3">
    <source>
        <dbReference type="Proteomes" id="UP001056201"/>
    </source>
</evidence>
<dbReference type="InterPro" id="IPR029044">
    <property type="entry name" value="Nucleotide-diphossugar_trans"/>
</dbReference>
<dbReference type="CDD" id="cd06433">
    <property type="entry name" value="GT_2_WfgS_like"/>
    <property type="match status" value="1"/>
</dbReference>
<reference evidence="2" key="1">
    <citation type="submission" date="2022-05" db="EMBL/GenBank/DDBJ databases">
        <title>An RpoN-dependent PEP-CTERM gene is involved in floc formation of an Aquincola tertiaricarbonis strain.</title>
        <authorList>
            <person name="Qiu D."/>
            <person name="Xia M."/>
        </authorList>
    </citation>
    <scope>NUCLEOTIDE SEQUENCE</scope>
    <source>
        <strain evidence="2">RN12</strain>
    </source>
</reference>
<dbReference type="Pfam" id="PF00535">
    <property type="entry name" value="Glycos_transf_2"/>
    <property type="match status" value="1"/>
</dbReference>
<protein>
    <submittedName>
        <fullName evidence="2">Glycosyltransferase</fullName>
    </submittedName>
</protein>
<evidence type="ECO:0000313" key="2">
    <source>
        <dbReference type="EMBL" id="URI09281.1"/>
    </source>
</evidence>
<accession>A0ABY4SB33</accession>
<organism evidence="2 3">
    <name type="scientific">Aquincola tertiaricarbonis</name>
    <dbReference type="NCBI Taxonomy" id="391953"/>
    <lineage>
        <taxon>Bacteria</taxon>
        <taxon>Pseudomonadati</taxon>
        <taxon>Pseudomonadota</taxon>
        <taxon>Betaproteobacteria</taxon>
        <taxon>Burkholderiales</taxon>
        <taxon>Sphaerotilaceae</taxon>
        <taxon>Aquincola</taxon>
    </lineage>
</organism>
<dbReference type="Proteomes" id="UP001056201">
    <property type="component" value="Chromosome 2"/>
</dbReference>
<dbReference type="PANTHER" id="PTHR22916:SF67">
    <property type="entry name" value="COLANIC ACID BIOSYNTHESIS GLYCOSYL TRANSFERASE WCAE-RELATED"/>
    <property type="match status" value="1"/>
</dbReference>
<gene>
    <name evidence="2" type="ORF">MW290_27330</name>
</gene>
<name>A0ABY4SB33_AQUTE</name>
<feature type="domain" description="Glycosyltransferase 2-like" evidence="1">
    <location>
        <begin position="5"/>
        <end position="107"/>
    </location>
</feature>
<dbReference type="EMBL" id="CP097636">
    <property type="protein sequence ID" value="URI09281.1"/>
    <property type="molecule type" value="Genomic_DNA"/>
</dbReference>
<evidence type="ECO:0000259" key="1">
    <source>
        <dbReference type="Pfam" id="PF00535"/>
    </source>
</evidence>
<dbReference type="PANTHER" id="PTHR22916">
    <property type="entry name" value="GLYCOSYLTRANSFERASE"/>
    <property type="match status" value="1"/>
</dbReference>
<keyword evidence="3" id="KW-1185">Reference proteome</keyword>
<dbReference type="SUPFAM" id="SSF53448">
    <property type="entry name" value="Nucleotide-diphospho-sugar transferases"/>
    <property type="match status" value="1"/>
</dbReference>
<sequence>MASITIITSTFNCQEALRETAASIREQHLSGLQWIIADGGSTDGTIGVIEENADIVSHWHSERDRGIYDAWNKAAAHVKGDWVMFLGAGDLLLANDSLERAARALDGVPTGTLLAYGGVALVDTQGRTIQYEREVDFSRWHQGRPVLPCHQGVFQHRALLVTPQPFDSSLRICADAKLMLQAVAKAPPAYLGFDVAKMVVGGISTTTRGWLTMARENRRICEDLGLRSPLYHRVGMVRLYAKLAVGKVLGRHVGKAANAYRRLTGRKPIY</sequence>
<dbReference type="Gene3D" id="3.90.550.10">
    <property type="entry name" value="Spore Coat Polysaccharide Biosynthesis Protein SpsA, Chain A"/>
    <property type="match status" value="1"/>
</dbReference>
<proteinExistence type="predicted"/>
<dbReference type="InterPro" id="IPR001173">
    <property type="entry name" value="Glyco_trans_2-like"/>
</dbReference>